<gene>
    <name evidence="4" type="ORF">V2J94_21365</name>
</gene>
<dbReference type="InterPro" id="IPR000014">
    <property type="entry name" value="PAS"/>
</dbReference>
<evidence type="ECO:0000256" key="2">
    <source>
        <dbReference type="SAM" id="MobiDB-lite"/>
    </source>
</evidence>
<dbReference type="Gene3D" id="3.30.565.10">
    <property type="entry name" value="Histidine kinase-like ATPase, C-terminal domain"/>
    <property type="match status" value="1"/>
</dbReference>
<dbReference type="RefSeq" id="WP_330810722.1">
    <property type="nucleotide sequence ID" value="NZ_JAZBJO010000012.1"/>
</dbReference>
<dbReference type="Proteomes" id="UP001354709">
    <property type="component" value="Unassembled WGS sequence"/>
</dbReference>
<keyword evidence="5" id="KW-1185">Reference proteome</keyword>
<dbReference type="InterPro" id="IPR036890">
    <property type="entry name" value="HATPase_C_sf"/>
</dbReference>
<dbReference type="NCBIfam" id="TIGR00229">
    <property type="entry name" value="sensory_box"/>
    <property type="match status" value="2"/>
</dbReference>
<keyword evidence="1" id="KW-0378">Hydrolase</keyword>
<dbReference type="Gene3D" id="3.30.450.40">
    <property type="match status" value="1"/>
</dbReference>
<evidence type="ECO:0000259" key="3">
    <source>
        <dbReference type="PROSITE" id="PS50112"/>
    </source>
</evidence>
<organism evidence="4 5">
    <name type="scientific">Streptomyces asiaticus subsp. ignotus</name>
    <dbReference type="NCBI Taxonomy" id="3098222"/>
    <lineage>
        <taxon>Bacteria</taxon>
        <taxon>Bacillati</taxon>
        <taxon>Actinomycetota</taxon>
        <taxon>Actinomycetes</taxon>
        <taxon>Kitasatosporales</taxon>
        <taxon>Streptomycetaceae</taxon>
        <taxon>Streptomyces</taxon>
        <taxon>Streptomyces violaceusniger group</taxon>
    </lineage>
</organism>
<dbReference type="SUPFAM" id="SSF55874">
    <property type="entry name" value="ATPase domain of HSP90 chaperone/DNA topoisomerase II/histidine kinase"/>
    <property type="match status" value="1"/>
</dbReference>
<dbReference type="Pfam" id="PF07228">
    <property type="entry name" value="SpoIIE"/>
    <property type="match status" value="1"/>
</dbReference>
<dbReference type="CDD" id="cd00130">
    <property type="entry name" value="PAS"/>
    <property type="match status" value="2"/>
</dbReference>
<dbReference type="Pfam" id="PF13581">
    <property type="entry name" value="HATPase_c_2"/>
    <property type="match status" value="1"/>
</dbReference>
<comment type="caution">
    <text evidence="4">The sequence shown here is derived from an EMBL/GenBank/DDBJ whole genome shotgun (WGS) entry which is preliminary data.</text>
</comment>
<evidence type="ECO:0000256" key="1">
    <source>
        <dbReference type="ARBA" id="ARBA00022801"/>
    </source>
</evidence>
<evidence type="ECO:0000313" key="5">
    <source>
        <dbReference type="Proteomes" id="UP001354709"/>
    </source>
</evidence>
<dbReference type="SUPFAM" id="SSF55785">
    <property type="entry name" value="PYP-like sensor domain (PAS domain)"/>
    <property type="match status" value="2"/>
</dbReference>
<feature type="region of interest" description="Disordered" evidence="2">
    <location>
        <begin position="1"/>
        <end position="31"/>
    </location>
</feature>
<dbReference type="InterPro" id="IPR013656">
    <property type="entry name" value="PAS_4"/>
</dbReference>
<dbReference type="SUPFAM" id="SSF55781">
    <property type="entry name" value="GAF domain-like"/>
    <property type="match status" value="1"/>
</dbReference>
<dbReference type="Pfam" id="PF08448">
    <property type="entry name" value="PAS_4"/>
    <property type="match status" value="1"/>
</dbReference>
<dbReference type="CDD" id="cd16936">
    <property type="entry name" value="HATPase_RsbW-like"/>
    <property type="match status" value="1"/>
</dbReference>
<dbReference type="SMART" id="SM00331">
    <property type="entry name" value="PP2C_SIG"/>
    <property type="match status" value="1"/>
</dbReference>
<dbReference type="SUPFAM" id="SSF81606">
    <property type="entry name" value="PP2C-like"/>
    <property type="match status" value="1"/>
</dbReference>
<dbReference type="InterPro" id="IPR003018">
    <property type="entry name" value="GAF"/>
</dbReference>
<dbReference type="InterPro" id="IPR035965">
    <property type="entry name" value="PAS-like_dom_sf"/>
</dbReference>
<proteinExistence type="predicted"/>
<dbReference type="Gene3D" id="3.60.40.10">
    <property type="entry name" value="PPM-type phosphatase domain"/>
    <property type="match status" value="1"/>
</dbReference>
<evidence type="ECO:0000313" key="4">
    <source>
        <dbReference type="EMBL" id="MEE4594407.1"/>
    </source>
</evidence>
<dbReference type="PANTHER" id="PTHR43156">
    <property type="entry name" value="STAGE II SPORULATION PROTEIN E-RELATED"/>
    <property type="match status" value="1"/>
</dbReference>
<feature type="domain" description="PAS" evidence="3">
    <location>
        <begin position="28"/>
        <end position="56"/>
    </location>
</feature>
<dbReference type="InterPro" id="IPR001932">
    <property type="entry name" value="PPM-type_phosphatase-like_dom"/>
</dbReference>
<dbReference type="EMBL" id="JAZBJO010000012">
    <property type="protein sequence ID" value="MEE4594407.1"/>
    <property type="molecule type" value="Genomic_DNA"/>
</dbReference>
<dbReference type="Pfam" id="PF01590">
    <property type="entry name" value="GAF"/>
    <property type="match status" value="1"/>
</dbReference>
<dbReference type="InterPro" id="IPR052016">
    <property type="entry name" value="Bact_Sigma-Reg"/>
</dbReference>
<dbReference type="PROSITE" id="PS50112">
    <property type="entry name" value="PAS"/>
    <property type="match status" value="1"/>
</dbReference>
<dbReference type="Gene3D" id="3.30.450.20">
    <property type="entry name" value="PAS domain"/>
    <property type="match status" value="2"/>
</dbReference>
<feature type="region of interest" description="Disordered" evidence="2">
    <location>
        <begin position="56"/>
        <end position="114"/>
    </location>
</feature>
<dbReference type="InterPro" id="IPR036457">
    <property type="entry name" value="PPM-type-like_dom_sf"/>
</dbReference>
<accession>A0ABU7PZ62</accession>
<feature type="compositionally biased region" description="Low complexity" evidence="2">
    <location>
        <begin position="80"/>
        <end position="93"/>
    </location>
</feature>
<name>A0ABU7PZ62_9ACTN</name>
<dbReference type="Pfam" id="PF13426">
    <property type="entry name" value="PAS_9"/>
    <property type="match status" value="1"/>
</dbReference>
<dbReference type="InterPro" id="IPR029016">
    <property type="entry name" value="GAF-like_dom_sf"/>
</dbReference>
<dbReference type="PANTHER" id="PTHR43156:SF2">
    <property type="entry name" value="STAGE II SPORULATION PROTEIN E"/>
    <property type="match status" value="1"/>
</dbReference>
<dbReference type="InterPro" id="IPR003594">
    <property type="entry name" value="HATPase_dom"/>
</dbReference>
<sequence length="867" mass="92986">MTTPPDPTAPRVRPDPPPGAPGLATATVDDHGVLTGWSEGARRLLGYRAEEVVGRSAAELRAEPTAGGSGAETTARDSTKTAAGDGTETAAGDSGEGTAEDTGRHTADDTDAAAGPCLAHGPRWSGRIALCHRDGHALEVELLAHRGPRDDDGPAGWLLVSAAPREPREPVTPADHAFAQCPCVLALFDTELRLARANADMQAATARTEEQMRGLRLTELVGHGESDRVERAMRQVLESGERLELETHLRGPGERHEHAWSVSLAPLANPNGGLRGVCFAARDTTAEQEARQRLQLLNEAGARLGSHLDLDRIAQELAAVAVPRLADFASVDLLTFLHEGDEPPEGPLREPVILRRAAHRSVLDGAPEALADVGDLATHPEHSPTAACLLKGRAARHQVTPSLLASWETKDPGRAARIRAHGVHSVIVTPMRARGVTLGTALFARHRTPAPFTDDDTLLAEELTARAAVCVDNTRRYLRERRTAETLQRSLLPQRLPELTALEIASRYLPSGAWAGVGGDWFDAIQLSGARAAVVVGDVVGRGIQAAATMGRLRTAVRTLADIDLPPGELLTHLDDMVTRLYSDEKTERFWSFGATCLYVVYDPVSRRCSIAAAGHPAPLVISPEGTADVLGPPIGPPIGPPLGLGELPFEIMEAELPEGSLLALYTNGLINGRDRENGDGLETLRDVLSRPAPSLDALCDDVLRVLPPAHTDDDIALLLARTRALHSDRVATWDVPAEAPAVAEARRSTTEQLIDWGLEETVFTTELIVSELVTNAIRYGRPPIRLRLIRDRDRDLICEVSDASSTAPHMRRARVFDEGGRGLMLVAQMATRWGTRQSTDGKTIWVEQDVSTGSAGSTGRGDRPTS</sequence>
<protein>
    <submittedName>
        <fullName evidence="4">SpoIIE family protein phosphatase</fullName>
    </submittedName>
</protein>
<reference evidence="4 5" key="1">
    <citation type="submission" date="2023-11" db="EMBL/GenBank/DDBJ databases">
        <title>30 novel species of actinomycetes from the DSMZ collection.</title>
        <authorList>
            <person name="Nouioui I."/>
        </authorList>
    </citation>
    <scope>NUCLEOTIDE SEQUENCE [LARGE SCALE GENOMIC DNA]</scope>
    <source>
        <strain evidence="4 5">DSM 41524</strain>
    </source>
</reference>